<reference evidence="1" key="2">
    <citation type="journal article" date="2015" name="Fish Shellfish Immunol.">
        <title>Early steps in the European eel (Anguilla anguilla)-Vibrio vulnificus interaction in the gills: Role of the RtxA13 toxin.</title>
        <authorList>
            <person name="Callol A."/>
            <person name="Pajuelo D."/>
            <person name="Ebbesson L."/>
            <person name="Teles M."/>
            <person name="MacKenzie S."/>
            <person name="Amaro C."/>
        </authorList>
    </citation>
    <scope>NUCLEOTIDE SEQUENCE</scope>
</reference>
<proteinExistence type="predicted"/>
<organism evidence="1">
    <name type="scientific">Anguilla anguilla</name>
    <name type="common">European freshwater eel</name>
    <name type="synonym">Muraena anguilla</name>
    <dbReference type="NCBI Taxonomy" id="7936"/>
    <lineage>
        <taxon>Eukaryota</taxon>
        <taxon>Metazoa</taxon>
        <taxon>Chordata</taxon>
        <taxon>Craniata</taxon>
        <taxon>Vertebrata</taxon>
        <taxon>Euteleostomi</taxon>
        <taxon>Actinopterygii</taxon>
        <taxon>Neopterygii</taxon>
        <taxon>Teleostei</taxon>
        <taxon>Anguilliformes</taxon>
        <taxon>Anguillidae</taxon>
        <taxon>Anguilla</taxon>
    </lineage>
</organism>
<reference evidence="1" key="1">
    <citation type="submission" date="2014-11" db="EMBL/GenBank/DDBJ databases">
        <authorList>
            <person name="Amaro Gonzalez C."/>
        </authorList>
    </citation>
    <scope>NUCLEOTIDE SEQUENCE</scope>
</reference>
<protein>
    <submittedName>
        <fullName evidence="1">Uncharacterized protein</fullName>
    </submittedName>
</protein>
<dbReference type="AlphaFoldDB" id="A0A0E9PUU9"/>
<evidence type="ECO:0000313" key="1">
    <source>
        <dbReference type="EMBL" id="JAH07855.1"/>
    </source>
</evidence>
<name>A0A0E9PUU9_ANGAN</name>
<dbReference type="EMBL" id="GBXM01100722">
    <property type="protein sequence ID" value="JAH07855.1"/>
    <property type="molecule type" value="Transcribed_RNA"/>
</dbReference>
<accession>A0A0E9PUU9</accession>
<sequence length="17" mass="2006">MLWALHSVWRAFGECSI</sequence>